<proteinExistence type="predicted"/>
<sequence length="118" mass="11909">MSRAGATGRYRPAPVTQSRQSAPPAAKGPHPPPAGGAGEATGGAGQQGGLETADEQMQHRQRCVQAQADLGEQADAAATSQLPWVGVSASWPCRNGRLAVTSALPRPPVIATSSDTSA</sequence>
<gene>
    <name evidence="2" type="ORF">G6F50_015949</name>
</gene>
<keyword evidence="3" id="KW-1185">Reference proteome</keyword>
<dbReference type="Proteomes" id="UP000740926">
    <property type="component" value="Unassembled WGS sequence"/>
</dbReference>
<name>A0A9P6XVE8_9FUNG</name>
<protein>
    <submittedName>
        <fullName evidence="2">Uncharacterized protein</fullName>
    </submittedName>
</protein>
<feature type="compositionally biased region" description="Gly residues" evidence="1">
    <location>
        <begin position="35"/>
        <end position="48"/>
    </location>
</feature>
<evidence type="ECO:0000313" key="3">
    <source>
        <dbReference type="Proteomes" id="UP000740926"/>
    </source>
</evidence>
<organism evidence="2 3">
    <name type="scientific">Rhizopus delemar</name>
    <dbReference type="NCBI Taxonomy" id="936053"/>
    <lineage>
        <taxon>Eukaryota</taxon>
        <taxon>Fungi</taxon>
        <taxon>Fungi incertae sedis</taxon>
        <taxon>Mucoromycota</taxon>
        <taxon>Mucoromycotina</taxon>
        <taxon>Mucoromycetes</taxon>
        <taxon>Mucorales</taxon>
        <taxon>Mucorineae</taxon>
        <taxon>Rhizopodaceae</taxon>
        <taxon>Rhizopus</taxon>
    </lineage>
</organism>
<evidence type="ECO:0000256" key="1">
    <source>
        <dbReference type="SAM" id="MobiDB-lite"/>
    </source>
</evidence>
<reference evidence="2 3" key="1">
    <citation type="journal article" date="2020" name="Microb. Genom.">
        <title>Genetic diversity of clinical and environmental Mucorales isolates obtained from an investigation of mucormycosis cases among solid organ transplant recipients.</title>
        <authorList>
            <person name="Nguyen M.H."/>
            <person name="Kaul D."/>
            <person name="Muto C."/>
            <person name="Cheng S.J."/>
            <person name="Richter R.A."/>
            <person name="Bruno V.M."/>
            <person name="Liu G."/>
            <person name="Beyhan S."/>
            <person name="Sundermann A.J."/>
            <person name="Mounaud S."/>
            <person name="Pasculle A.W."/>
            <person name="Nierman W.C."/>
            <person name="Driscoll E."/>
            <person name="Cumbie R."/>
            <person name="Clancy C.J."/>
            <person name="Dupont C.L."/>
        </authorList>
    </citation>
    <scope>NUCLEOTIDE SEQUENCE [LARGE SCALE GENOMIC DNA]</scope>
    <source>
        <strain evidence="2 3">GL24</strain>
    </source>
</reference>
<accession>A0A9P6XVE8</accession>
<dbReference type="EMBL" id="JAANIU010009400">
    <property type="protein sequence ID" value="KAG1533198.1"/>
    <property type="molecule type" value="Genomic_DNA"/>
</dbReference>
<dbReference type="AlphaFoldDB" id="A0A9P6XVE8"/>
<feature type="region of interest" description="Disordered" evidence="1">
    <location>
        <begin position="1"/>
        <end position="65"/>
    </location>
</feature>
<evidence type="ECO:0000313" key="2">
    <source>
        <dbReference type="EMBL" id="KAG1533198.1"/>
    </source>
</evidence>
<comment type="caution">
    <text evidence="2">The sequence shown here is derived from an EMBL/GenBank/DDBJ whole genome shotgun (WGS) entry which is preliminary data.</text>
</comment>